<keyword evidence="1" id="KW-0175">Coiled coil</keyword>
<evidence type="ECO:0000259" key="2">
    <source>
        <dbReference type="PROSITE" id="PS51205"/>
    </source>
</evidence>
<name>A0ABR2K6W7_9EUKA</name>
<dbReference type="EMBL" id="JAPFFF010000007">
    <property type="protein sequence ID" value="KAK8886247.1"/>
    <property type="molecule type" value="Genomic_DNA"/>
</dbReference>
<dbReference type="Proteomes" id="UP001470230">
    <property type="component" value="Unassembled WGS sequence"/>
</dbReference>
<dbReference type="SUPFAM" id="SSF109993">
    <property type="entry name" value="VPS9 domain"/>
    <property type="match status" value="1"/>
</dbReference>
<evidence type="ECO:0000313" key="4">
    <source>
        <dbReference type="Proteomes" id="UP001470230"/>
    </source>
</evidence>
<gene>
    <name evidence="3" type="ORF">M9Y10_041706</name>
</gene>
<feature type="domain" description="VPS9" evidence="2">
    <location>
        <begin position="245"/>
        <end position="384"/>
    </location>
</feature>
<feature type="coiled-coil region" evidence="1">
    <location>
        <begin position="1"/>
        <end position="28"/>
    </location>
</feature>
<comment type="caution">
    <text evidence="3">The sequence shown here is derived from an EMBL/GenBank/DDBJ whole genome shotgun (WGS) entry which is preliminary data.</text>
</comment>
<keyword evidence="4" id="KW-1185">Reference proteome</keyword>
<dbReference type="Gene3D" id="1.20.1050.80">
    <property type="entry name" value="VPS9 domain"/>
    <property type="match status" value="1"/>
</dbReference>
<sequence>MNLLKLLIQSAEKKLFQIETELFLLREQLNTISLIPGISEIESNCLMLEYNINFVKRKYLLNYLKSLKESCKEKCSFNDSILIHISALDDGIISSFLFEVSGHQNALADMTDTTLFNNDGKPENILLSVKRFFPYDMILPLLHNVQFMTKFLKIVFDDSIDDHNKYVHDVISLFSFNRNNINIFYVVLEVLISYFRPDIIKNEQIVITDFSFYEKCRILMKEKYDIIKEKVLQNINFESKLSQSEDTQYSVRSFTKEIKLPYPFDIDIDKNNITECFQHIISELQKISVQNSYSMICLSFIRISDYLTMTLSALKSVSIIGADETFHILIYILCSSRISNFVSTLEFVDKNCPSFLTESRTGYLIEQMKSAMNFLNSIVISPKDKIILPFLFQEGATKVLLNDPRLSIILYPNESIPAVFMLSEVENSESENKEVIGYLQSFEKELLDQCKDVRLINTTKGLLPLYFGEKNYKKVDDNDYEKYIASMI</sequence>
<dbReference type="PROSITE" id="PS51205">
    <property type="entry name" value="VPS9"/>
    <property type="match status" value="1"/>
</dbReference>
<proteinExistence type="predicted"/>
<dbReference type="InterPro" id="IPR003123">
    <property type="entry name" value="VPS9"/>
</dbReference>
<accession>A0ABR2K6W7</accession>
<dbReference type="Pfam" id="PF02204">
    <property type="entry name" value="VPS9"/>
    <property type="match status" value="1"/>
</dbReference>
<evidence type="ECO:0000256" key="1">
    <source>
        <dbReference type="SAM" id="Coils"/>
    </source>
</evidence>
<protein>
    <recommendedName>
        <fullName evidence="2">VPS9 domain-containing protein</fullName>
    </recommendedName>
</protein>
<dbReference type="InterPro" id="IPR037191">
    <property type="entry name" value="VPS9_dom_sf"/>
</dbReference>
<organism evidence="3 4">
    <name type="scientific">Tritrichomonas musculus</name>
    <dbReference type="NCBI Taxonomy" id="1915356"/>
    <lineage>
        <taxon>Eukaryota</taxon>
        <taxon>Metamonada</taxon>
        <taxon>Parabasalia</taxon>
        <taxon>Tritrichomonadida</taxon>
        <taxon>Tritrichomonadidae</taxon>
        <taxon>Tritrichomonas</taxon>
    </lineage>
</organism>
<evidence type="ECO:0000313" key="3">
    <source>
        <dbReference type="EMBL" id="KAK8886247.1"/>
    </source>
</evidence>
<reference evidence="3 4" key="1">
    <citation type="submission" date="2024-04" db="EMBL/GenBank/DDBJ databases">
        <title>Tritrichomonas musculus Genome.</title>
        <authorList>
            <person name="Alves-Ferreira E."/>
            <person name="Grigg M."/>
            <person name="Lorenzi H."/>
            <person name="Galac M."/>
        </authorList>
    </citation>
    <scope>NUCLEOTIDE SEQUENCE [LARGE SCALE GENOMIC DNA]</scope>
    <source>
        <strain evidence="3 4">EAF2021</strain>
    </source>
</reference>